<dbReference type="AlphaFoldDB" id="A0A1J5RJR2"/>
<proteinExistence type="predicted"/>
<dbReference type="PANTHER" id="PTHR34986">
    <property type="entry name" value="EVOLVED BETA-GALACTOSIDASE SUBUNIT BETA"/>
    <property type="match status" value="1"/>
</dbReference>
<accession>A0A1J5RJR2</accession>
<evidence type="ECO:0000313" key="1">
    <source>
        <dbReference type="EMBL" id="OIQ92332.1"/>
    </source>
</evidence>
<dbReference type="InterPro" id="IPR037012">
    <property type="entry name" value="NanQ/TabA/YiaL_sf"/>
</dbReference>
<sequence>MALFGTLSTLLAQAPRNDSLRIGLAYLQDLLKPGSEARQRLGRIAAGDTQRVELGGGVFALEQVYLTKPASEGRWESHRAYIDIQAVAEGSEIMGVCDVGSLVVDEDLTPAKDLLFYKTSDAGSRLLVGPGEAAIFFPADAHMPCLRTASSPALVRKSVVKVPVF</sequence>
<comment type="caution">
    <text evidence="1">The sequence shown here is derived from an EMBL/GenBank/DDBJ whole genome shotgun (WGS) entry which is preliminary data.</text>
</comment>
<protein>
    <submittedName>
        <fullName evidence="1">Toxin-antitoxin biofilm protein TabA</fullName>
    </submittedName>
</protein>
<dbReference type="EMBL" id="MLJW01000235">
    <property type="protein sequence ID" value="OIQ92332.1"/>
    <property type="molecule type" value="Genomic_DNA"/>
</dbReference>
<dbReference type="PANTHER" id="PTHR34986:SF1">
    <property type="entry name" value="PROTEIN YIAL"/>
    <property type="match status" value="1"/>
</dbReference>
<gene>
    <name evidence="1" type="primary">tabA_6</name>
    <name evidence="1" type="ORF">GALL_257670</name>
</gene>
<dbReference type="NCBIfam" id="TIGR00022">
    <property type="entry name" value="YhcH/YjgK/YiaL family protein"/>
    <property type="match status" value="1"/>
</dbReference>
<dbReference type="GO" id="GO:0005829">
    <property type="term" value="C:cytosol"/>
    <property type="evidence" value="ECO:0007669"/>
    <property type="project" value="TreeGrafter"/>
</dbReference>
<name>A0A1J5RJR2_9ZZZZ</name>
<dbReference type="Gene3D" id="2.60.120.370">
    <property type="entry name" value="YhcH/YjgK/YiaL"/>
    <property type="match status" value="1"/>
</dbReference>
<dbReference type="Pfam" id="PF04074">
    <property type="entry name" value="DUF386"/>
    <property type="match status" value="1"/>
</dbReference>
<organism evidence="1">
    <name type="scientific">mine drainage metagenome</name>
    <dbReference type="NCBI Taxonomy" id="410659"/>
    <lineage>
        <taxon>unclassified sequences</taxon>
        <taxon>metagenomes</taxon>
        <taxon>ecological metagenomes</taxon>
    </lineage>
</organism>
<reference evidence="1" key="1">
    <citation type="submission" date="2016-10" db="EMBL/GenBank/DDBJ databases">
        <title>Sequence of Gallionella enrichment culture.</title>
        <authorList>
            <person name="Poehlein A."/>
            <person name="Muehling M."/>
            <person name="Daniel R."/>
        </authorList>
    </citation>
    <scope>NUCLEOTIDE SEQUENCE</scope>
</reference>
<dbReference type="SUPFAM" id="SSF51197">
    <property type="entry name" value="Clavaminate synthase-like"/>
    <property type="match status" value="1"/>
</dbReference>
<dbReference type="InterPro" id="IPR004375">
    <property type="entry name" value="NanQ/TabA/YiaL"/>
</dbReference>